<evidence type="ECO:0000256" key="2">
    <source>
        <dbReference type="SAM" id="SignalP"/>
    </source>
</evidence>
<feature type="region of interest" description="Disordered" evidence="1">
    <location>
        <begin position="43"/>
        <end position="140"/>
    </location>
</feature>
<sequence length="140" mass="14671">VPLAIVLCCAVAAVQAQRSPDIRRISIAEILENNPDLKAELAAKIKARDNEPVTTPRAKTSSSVATTTPATTTTTTSAPQADAPPSAPAETTTPIGGRRRNGRRRRPAGAEGRSPRVRVVPEAGDETPQRQNGRSFPGAS</sequence>
<feature type="non-terminal residue" evidence="3">
    <location>
        <position position="1"/>
    </location>
</feature>
<protein>
    <submittedName>
        <fullName evidence="3">Uncharacterized protein</fullName>
    </submittedName>
</protein>
<dbReference type="Proteomes" id="UP001381693">
    <property type="component" value="Unassembled WGS sequence"/>
</dbReference>
<gene>
    <name evidence="3" type="ORF">SK128_020736</name>
</gene>
<evidence type="ECO:0000256" key="1">
    <source>
        <dbReference type="SAM" id="MobiDB-lite"/>
    </source>
</evidence>
<comment type="caution">
    <text evidence="3">The sequence shown here is derived from an EMBL/GenBank/DDBJ whole genome shotgun (WGS) entry which is preliminary data.</text>
</comment>
<accession>A0AAN8XVU8</accession>
<feature type="compositionally biased region" description="Low complexity" evidence="1">
    <location>
        <begin position="60"/>
        <end position="96"/>
    </location>
</feature>
<organism evidence="3 4">
    <name type="scientific">Halocaridina rubra</name>
    <name type="common">Hawaiian red shrimp</name>
    <dbReference type="NCBI Taxonomy" id="373956"/>
    <lineage>
        <taxon>Eukaryota</taxon>
        <taxon>Metazoa</taxon>
        <taxon>Ecdysozoa</taxon>
        <taxon>Arthropoda</taxon>
        <taxon>Crustacea</taxon>
        <taxon>Multicrustacea</taxon>
        <taxon>Malacostraca</taxon>
        <taxon>Eumalacostraca</taxon>
        <taxon>Eucarida</taxon>
        <taxon>Decapoda</taxon>
        <taxon>Pleocyemata</taxon>
        <taxon>Caridea</taxon>
        <taxon>Atyoidea</taxon>
        <taxon>Atyidae</taxon>
        <taxon>Halocaridina</taxon>
    </lineage>
</organism>
<reference evidence="3 4" key="1">
    <citation type="submission" date="2023-11" db="EMBL/GenBank/DDBJ databases">
        <title>Halocaridina rubra genome assembly.</title>
        <authorList>
            <person name="Smith C."/>
        </authorList>
    </citation>
    <scope>NUCLEOTIDE SEQUENCE [LARGE SCALE GENOMIC DNA]</scope>
    <source>
        <strain evidence="3">EP-1</strain>
        <tissue evidence="3">Whole</tissue>
    </source>
</reference>
<feature type="chain" id="PRO_5042990170" evidence="2">
    <location>
        <begin position="17"/>
        <end position="140"/>
    </location>
</feature>
<dbReference type="EMBL" id="JAXCGZ010001232">
    <property type="protein sequence ID" value="KAK7085310.1"/>
    <property type="molecule type" value="Genomic_DNA"/>
</dbReference>
<dbReference type="AlphaFoldDB" id="A0AAN8XVU8"/>
<keyword evidence="4" id="KW-1185">Reference proteome</keyword>
<feature type="compositionally biased region" description="Basic residues" evidence="1">
    <location>
        <begin position="97"/>
        <end position="107"/>
    </location>
</feature>
<evidence type="ECO:0000313" key="4">
    <source>
        <dbReference type="Proteomes" id="UP001381693"/>
    </source>
</evidence>
<evidence type="ECO:0000313" key="3">
    <source>
        <dbReference type="EMBL" id="KAK7085310.1"/>
    </source>
</evidence>
<proteinExistence type="predicted"/>
<feature type="signal peptide" evidence="2">
    <location>
        <begin position="1"/>
        <end position="16"/>
    </location>
</feature>
<keyword evidence="2" id="KW-0732">Signal</keyword>
<name>A0AAN8XVU8_HALRR</name>